<dbReference type="InterPro" id="IPR017451">
    <property type="entry name" value="F-box-assoc_interact_dom"/>
</dbReference>
<protein>
    <recommendedName>
        <fullName evidence="1">F-box domain-containing protein</fullName>
    </recommendedName>
</protein>
<feature type="domain" description="F-box" evidence="1">
    <location>
        <begin position="16"/>
        <end position="56"/>
    </location>
</feature>
<dbReference type="Proteomes" id="UP000187203">
    <property type="component" value="Unassembled WGS sequence"/>
</dbReference>
<dbReference type="PANTHER" id="PTHR35546">
    <property type="entry name" value="F-BOX PROTEIN INTERACTION DOMAIN PROTEIN-RELATED"/>
    <property type="match status" value="1"/>
</dbReference>
<dbReference type="InterPro" id="IPR036047">
    <property type="entry name" value="F-box-like_dom_sf"/>
</dbReference>
<dbReference type="InterPro" id="IPR013187">
    <property type="entry name" value="F-box-assoc_dom_typ3"/>
</dbReference>
<dbReference type="InterPro" id="IPR055290">
    <property type="entry name" value="At3g26010-like"/>
</dbReference>
<dbReference type="STRING" id="93759.A0A1R3GX67"/>
<keyword evidence="3" id="KW-1185">Reference proteome</keyword>
<comment type="caution">
    <text evidence="2">The sequence shown here is derived from an EMBL/GenBank/DDBJ whole genome shotgun (WGS) entry which is preliminary data.</text>
</comment>
<sequence>METKTTNGNSAEQIGHDEDLLMEILLRVPTKSVLKFRFVSKQWMSLISSTRFRHSHARTLGSLKPRALFIDRVFNPQVLSNIAVINPLNPDDESKSLPPFDFLDFTGGVRILESCGGLLLCESGDVFCQPTYFICNPTTRECKILPTPPVGTDCFSVSVSLAFDPLRSPHYKIIFVSRCMRGDITHIIHIFSSETDSWSSSKIEFTIKNGVKLFHAVFLNGAIHWYSDDKESQYFDVDKECLKTMPMPMPMPQVNDVNVNVACRYFGECGGHLNLVFAHERVGFTFSIFEMDKDYSNWYLKHRFSLQSEITTLWPEINSDYIYYLLISAIQSEEGDLTMFAACTEGRAISYNCKNGTLKALHCPYIKRTCFPRTIRACKYFETLACV</sequence>
<gene>
    <name evidence="2" type="ORF">COLO4_32997</name>
</gene>
<organism evidence="2 3">
    <name type="scientific">Corchorus olitorius</name>
    <dbReference type="NCBI Taxonomy" id="93759"/>
    <lineage>
        <taxon>Eukaryota</taxon>
        <taxon>Viridiplantae</taxon>
        <taxon>Streptophyta</taxon>
        <taxon>Embryophyta</taxon>
        <taxon>Tracheophyta</taxon>
        <taxon>Spermatophyta</taxon>
        <taxon>Magnoliopsida</taxon>
        <taxon>eudicotyledons</taxon>
        <taxon>Gunneridae</taxon>
        <taxon>Pentapetalae</taxon>
        <taxon>rosids</taxon>
        <taxon>malvids</taxon>
        <taxon>Malvales</taxon>
        <taxon>Malvaceae</taxon>
        <taxon>Grewioideae</taxon>
        <taxon>Apeibeae</taxon>
        <taxon>Corchorus</taxon>
    </lineage>
</organism>
<dbReference type="Gene3D" id="1.20.1280.50">
    <property type="match status" value="1"/>
</dbReference>
<dbReference type="EMBL" id="AWUE01021357">
    <property type="protein sequence ID" value="OMO62611.1"/>
    <property type="molecule type" value="Genomic_DNA"/>
</dbReference>
<dbReference type="Pfam" id="PF00646">
    <property type="entry name" value="F-box"/>
    <property type="match status" value="1"/>
</dbReference>
<evidence type="ECO:0000313" key="3">
    <source>
        <dbReference type="Proteomes" id="UP000187203"/>
    </source>
</evidence>
<dbReference type="OrthoDB" id="605328at2759"/>
<dbReference type="Pfam" id="PF08268">
    <property type="entry name" value="FBA_3"/>
    <property type="match status" value="1"/>
</dbReference>
<name>A0A1R3GX67_9ROSI</name>
<dbReference type="PANTHER" id="PTHR35546:SF25">
    <property type="entry name" value="F-BOX DOMAIN-CONTAINING PROTEIN"/>
    <property type="match status" value="1"/>
</dbReference>
<dbReference type="SUPFAM" id="SSF81383">
    <property type="entry name" value="F-box domain"/>
    <property type="match status" value="1"/>
</dbReference>
<dbReference type="InterPro" id="IPR001810">
    <property type="entry name" value="F-box_dom"/>
</dbReference>
<reference evidence="3" key="1">
    <citation type="submission" date="2013-09" db="EMBL/GenBank/DDBJ databases">
        <title>Corchorus olitorius genome sequencing.</title>
        <authorList>
            <person name="Alam M."/>
            <person name="Haque M.S."/>
            <person name="Islam M.S."/>
            <person name="Emdad E.M."/>
            <person name="Islam M.M."/>
            <person name="Ahmed B."/>
            <person name="Halim A."/>
            <person name="Hossen Q.M.M."/>
            <person name="Hossain M.Z."/>
            <person name="Ahmed R."/>
            <person name="Khan M.M."/>
            <person name="Islam R."/>
            <person name="Rashid M.M."/>
            <person name="Khan S.A."/>
            <person name="Rahman M.S."/>
            <person name="Alam M."/>
            <person name="Yahiya A.S."/>
            <person name="Khan M.S."/>
            <person name="Azam M.S."/>
            <person name="Haque T."/>
            <person name="Lashkar M.Z.H."/>
            <person name="Akhand A.I."/>
            <person name="Morshed G."/>
            <person name="Roy S."/>
            <person name="Uddin K.S."/>
            <person name="Rabeya T."/>
            <person name="Hossain A.S."/>
            <person name="Chowdhury A."/>
            <person name="Snigdha A.R."/>
            <person name="Mortoza M.S."/>
            <person name="Matin S.A."/>
            <person name="Hoque S.M.E."/>
            <person name="Islam M.K."/>
            <person name="Roy D.K."/>
            <person name="Haider R."/>
            <person name="Moosa M.M."/>
            <person name="Elias S.M."/>
            <person name="Hasan A.M."/>
            <person name="Jahan S."/>
            <person name="Shafiuddin M."/>
            <person name="Mahmood N."/>
            <person name="Shommy N.S."/>
        </authorList>
    </citation>
    <scope>NUCLEOTIDE SEQUENCE [LARGE SCALE GENOMIC DNA]</scope>
    <source>
        <strain evidence="3">cv. O-4</strain>
    </source>
</reference>
<dbReference type="SMART" id="SM00256">
    <property type="entry name" value="FBOX"/>
    <property type="match status" value="1"/>
</dbReference>
<dbReference type="CDD" id="cd22157">
    <property type="entry name" value="F-box_AtFBW1-like"/>
    <property type="match status" value="1"/>
</dbReference>
<evidence type="ECO:0000259" key="1">
    <source>
        <dbReference type="SMART" id="SM00256"/>
    </source>
</evidence>
<dbReference type="NCBIfam" id="TIGR01640">
    <property type="entry name" value="F_box_assoc_1"/>
    <property type="match status" value="1"/>
</dbReference>
<accession>A0A1R3GX67</accession>
<proteinExistence type="predicted"/>
<dbReference type="AlphaFoldDB" id="A0A1R3GX67"/>
<evidence type="ECO:0000313" key="2">
    <source>
        <dbReference type="EMBL" id="OMO62611.1"/>
    </source>
</evidence>